<reference evidence="4" key="1">
    <citation type="submission" date="2016-06" db="UniProtKB">
        <authorList>
            <consortium name="WormBaseParasite"/>
        </authorList>
    </citation>
    <scope>IDENTIFICATION</scope>
</reference>
<keyword evidence="3" id="KW-1185">Reference proteome</keyword>
<dbReference type="OrthoDB" id="442692at2759"/>
<dbReference type="InterPro" id="IPR013783">
    <property type="entry name" value="Ig-like_fold"/>
</dbReference>
<evidence type="ECO:0000256" key="1">
    <source>
        <dbReference type="SAM" id="MobiDB-lite"/>
    </source>
</evidence>
<dbReference type="AlphaFoldDB" id="A0A183SDE2"/>
<dbReference type="PANTHER" id="PTHR23053:SF0">
    <property type="entry name" value="HYDROCEPHALUS-INDUCING PROTEIN HOMOLOG"/>
    <property type="match status" value="1"/>
</dbReference>
<sequence>MLHFKIVSGDRTEVVSFHCRKVAYTAPFSPAPTPQPSPPDAGPLTIPQLTPYNPAPPSTPLTPPLTHSGRRVHIPDGYQLGSVFFPLPDGMGLLYHVSGFAEPPKSMGKFNIEFRAREPHEVVLEVPNWLPRPQRFTVTRMLVRPDKADLNLSISGLEHIDVAGNTKKQYKLTISAQKEGSTQLKGFATFEFLPLLPGEYNGRLEVSSHELGVFTHDLDFLATTAPMEEVVSFEVHLGQSSSKMVRFSNLTKLKADFTCKISNGDFQCDKLITVAPGIEASLPVTFEPITIGESTSTLTIFNAQAGEYVFPLHGTAKLPVPQGPIVVRNKETAYIVFKNVFPITTEFFIQVENPAFHVAQASRIVRPQREFHIPILLEANLTPTVSRTSEEPTEGTVICGKLVVTCARSFAVPTSGRTEKLTSKATASEEAHREFQIPSHLQWIYYLKGILN</sequence>
<dbReference type="STRING" id="70667.A0A183SDE2"/>
<name>A0A183SDE2_SCHSO</name>
<dbReference type="Gene3D" id="2.60.40.10">
    <property type="entry name" value="Immunoglobulins"/>
    <property type="match status" value="1"/>
</dbReference>
<feature type="compositionally biased region" description="Pro residues" evidence="1">
    <location>
        <begin position="53"/>
        <end position="63"/>
    </location>
</feature>
<dbReference type="Proteomes" id="UP000275846">
    <property type="component" value="Unassembled WGS sequence"/>
</dbReference>
<evidence type="ECO:0000313" key="3">
    <source>
        <dbReference type="Proteomes" id="UP000275846"/>
    </source>
</evidence>
<dbReference type="EMBL" id="UYSU01032205">
    <property type="protein sequence ID" value="VDL88625.1"/>
    <property type="molecule type" value="Genomic_DNA"/>
</dbReference>
<reference evidence="2 3" key="2">
    <citation type="submission" date="2018-11" db="EMBL/GenBank/DDBJ databases">
        <authorList>
            <consortium name="Pathogen Informatics"/>
        </authorList>
    </citation>
    <scope>NUCLEOTIDE SEQUENCE [LARGE SCALE GENOMIC DNA]</scope>
    <source>
        <strain evidence="2 3">NST_G2</strain>
    </source>
</reference>
<organism evidence="4">
    <name type="scientific">Schistocephalus solidus</name>
    <name type="common">Tapeworm</name>
    <dbReference type="NCBI Taxonomy" id="70667"/>
    <lineage>
        <taxon>Eukaryota</taxon>
        <taxon>Metazoa</taxon>
        <taxon>Spiralia</taxon>
        <taxon>Lophotrochozoa</taxon>
        <taxon>Platyhelminthes</taxon>
        <taxon>Cestoda</taxon>
        <taxon>Eucestoda</taxon>
        <taxon>Diphyllobothriidea</taxon>
        <taxon>Diphyllobothriidae</taxon>
        <taxon>Schistocephalus</taxon>
    </lineage>
</organism>
<feature type="region of interest" description="Disordered" evidence="1">
    <location>
        <begin position="28"/>
        <end position="70"/>
    </location>
</feature>
<protein>
    <submittedName>
        <fullName evidence="4">Hydrocephalus-inducing protein homolog</fullName>
    </submittedName>
</protein>
<gene>
    <name evidence="2" type="ORF">SSLN_LOCUS2240</name>
</gene>
<dbReference type="GO" id="GO:0005930">
    <property type="term" value="C:axoneme"/>
    <property type="evidence" value="ECO:0007669"/>
    <property type="project" value="TreeGrafter"/>
</dbReference>
<evidence type="ECO:0000313" key="4">
    <source>
        <dbReference type="WBParaSite" id="SSLN_0000231001-mRNA-1"/>
    </source>
</evidence>
<feature type="compositionally biased region" description="Pro residues" evidence="1">
    <location>
        <begin position="29"/>
        <end position="41"/>
    </location>
</feature>
<dbReference type="PANTHER" id="PTHR23053">
    <property type="entry name" value="DLEC1 DELETED IN LUNG AND ESOPHAGEAL CANCER 1"/>
    <property type="match status" value="1"/>
</dbReference>
<accession>A0A183SDE2</accession>
<dbReference type="GO" id="GO:1904158">
    <property type="term" value="P:axonemal central apparatus assembly"/>
    <property type="evidence" value="ECO:0007669"/>
    <property type="project" value="TreeGrafter"/>
</dbReference>
<evidence type="ECO:0000313" key="2">
    <source>
        <dbReference type="EMBL" id="VDL88625.1"/>
    </source>
</evidence>
<dbReference type="WBParaSite" id="SSLN_0000231001-mRNA-1">
    <property type="protein sequence ID" value="SSLN_0000231001-mRNA-1"/>
    <property type="gene ID" value="SSLN_0000231001"/>
</dbReference>
<dbReference type="InterPro" id="IPR033305">
    <property type="entry name" value="Hydin-like"/>
</dbReference>
<dbReference type="GO" id="GO:0003341">
    <property type="term" value="P:cilium movement"/>
    <property type="evidence" value="ECO:0007669"/>
    <property type="project" value="TreeGrafter"/>
</dbReference>
<proteinExistence type="predicted"/>